<reference evidence="6 7" key="1">
    <citation type="submission" date="2015-09" db="EMBL/GenBank/DDBJ databases">
        <title>Sorangium comparison.</title>
        <authorList>
            <person name="Zaburannyi N."/>
            <person name="Bunk B."/>
            <person name="Overmann J."/>
            <person name="Mueller R."/>
        </authorList>
    </citation>
    <scope>NUCLEOTIDE SEQUENCE [LARGE SCALE GENOMIC DNA]</scope>
    <source>
        <strain evidence="6 7">So ceGT47</strain>
    </source>
</reference>
<dbReference type="GO" id="GO:0005524">
    <property type="term" value="F:ATP binding"/>
    <property type="evidence" value="ECO:0007669"/>
    <property type="project" value="UniProtKB-KW"/>
</dbReference>
<name>A0A4P2PWS8_SORCE</name>
<dbReference type="PANTHER" id="PTHR43335:SF4">
    <property type="entry name" value="ABC TRANSPORTER, ATP-BINDING PROTEIN"/>
    <property type="match status" value="1"/>
</dbReference>
<keyword evidence="4 6" id="KW-0067">ATP-binding</keyword>
<sequence>MSTASLDAPVSPEPRAAIRVERLSKRYKDVLAVDDVSFTVAPGEIFGFMGHNGAGKTTTIKMLLGLVRPTSGAASVLGHDIVRESLDVRRVSGFLPGSYALPKEMTAASFLTYIASMFGMPREASRARVDELLSLFGLTGVAHKKLGGFSSGMTQKVGLAQALLNEPRVLFLDEPTSGLDPIGRHEFLQHIRHLAKDKGVTVMFSTHILSDIESICEGVAVLHRGRLVAAGPLDALRRRYGESRMDDLYLKLARAHEAHAGVRS</sequence>
<dbReference type="SMART" id="SM00382">
    <property type="entry name" value="AAA"/>
    <property type="match status" value="1"/>
</dbReference>
<protein>
    <submittedName>
        <fullName evidence="6">ABC transporter ATP-binding protein</fullName>
    </submittedName>
</protein>
<dbReference type="PROSITE" id="PS50893">
    <property type="entry name" value="ABC_TRANSPORTER_2"/>
    <property type="match status" value="1"/>
</dbReference>
<evidence type="ECO:0000256" key="4">
    <source>
        <dbReference type="ARBA" id="ARBA00022840"/>
    </source>
</evidence>
<evidence type="ECO:0000256" key="3">
    <source>
        <dbReference type="ARBA" id="ARBA00022741"/>
    </source>
</evidence>
<evidence type="ECO:0000313" key="7">
    <source>
        <dbReference type="Proteomes" id="UP000295781"/>
    </source>
</evidence>
<comment type="similarity">
    <text evidence="1">Belongs to the ABC transporter superfamily.</text>
</comment>
<accession>A0A4P2PWS8</accession>
<evidence type="ECO:0000256" key="2">
    <source>
        <dbReference type="ARBA" id="ARBA00022448"/>
    </source>
</evidence>
<dbReference type="Proteomes" id="UP000295781">
    <property type="component" value="Chromosome"/>
</dbReference>
<dbReference type="InterPro" id="IPR003439">
    <property type="entry name" value="ABC_transporter-like_ATP-bd"/>
</dbReference>
<evidence type="ECO:0000256" key="1">
    <source>
        <dbReference type="ARBA" id="ARBA00005417"/>
    </source>
</evidence>
<dbReference type="AlphaFoldDB" id="A0A4P2PWS8"/>
<dbReference type="SUPFAM" id="SSF52540">
    <property type="entry name" value="P-loop containing nucleoside triphosphate hydrolases"/>
    <property type="match status" value="1"/>
</dbReference>
<keyword evidence="3" id="KW-0547">Nucleotide-binding</keyword>
<evidence type="ECO:0000313" key="6">
    <source>
        <dbReference type="EMBL" id="AUX21254.1"/>
    </source>
</evidence>
<dbReference type="Pfam" id="PF00005">
    <property type="entry name" value="ABC_tran"/>
    <property type="match status" value="1"/>
</dbReference>
<evidence type="ECO:0000259" key="5">
    <source>
        <dbReference type="PROSITE" id="PS50893"/>
    </source>
</evidence>
<proteinExistence type="inferred from homology"/>
<dbReference type="PANTHER" id="PTHR43335">
    <property type="entry name" value="ABC TRANSPORTER, ATP-BINDING PROTEIN"/>
    <property type="match status" value="1"/>
</dbReference>
<gene>
    <name evidence="6" type="ORF">SOCEGT47_017340</name>
</gene>
<keyword evidence="2" id="KW-0813">Transport</keyword>
<dbReference type="Gene3D" id="3.40.50.300">
    <property type="entry name" value="P-loop containing nucleotide triphosphate hydrolases"/>
    <property type="match status" value="1"/>
</dbReference>
<organism evidence="6 7">
    <name type="scientific">Sorangium cellulosum</name>
    <name type="common">Polyangium cellulosum</name>
    <dbReference type="NCBI Taxonomy" id="56"/>
    <lineage>
        <taxon>Bacteria</taxon>
        <taxon>Pseudomonadati</taxon>
        <taxon>Myxococcota</taxon>
        <taxon>Polyangia</taxon>
        <taxon>Polyangiales</taxon>
        <taxon>Polyangiaceae</taxon>
        <taxon>Sorangium</taxon>
    </lineage>
</organism>
<dbReference type="OrthoDB" id="9809450at2"/>
<dbReference type="InterPro" id="IPR027417">
    <property type="entry name" value="P-loop_NTPase"/>
</dbReference>
<feature type="domain" description="ABC transporter" evidence="5">
    <location>
        <begin position="18"/>
        <end position="249"/>
    </location>
</feature>
<dbReference type="GO" id="GO:0016887">
    <property type="term" value="F:ATP hydrolysis activity"/>
    <property type="evidence" value="ECO:0007669"/>
    <property type="project" value="InterPro"/>
</dbReference>
<dbReference type="RefSeq" id="WP_129346598.1">
    <property type="nucleotide sequence ID" value="NZ_CP012670.1"/>
</dbReference>
<dbReference type="EMBL" id="CP012670">
    <property type="protein sequence ID" value="AUX21254.1"/>
    <property type="molecule type" value="Genomic_DNA"/>
</dbReference>
<dbReference type="InterPro" id="IPR003593">
    <property type="entry name" value="AAA+_ATPase"/>
</dbReference>